<dbReference type="InterPro" id="IPR056884">
    <property type="entry name" value="NPHP3-like_N"/>
</dbReference>
<dbReference type="InterPro" id="IPR027417">
    <property type="entry name" value="P-loop_NTPase"/>
</dbReference>
<dbReference type="InterPro" id="IPR007111">
    <property type="entry name" value="NACHT_NTPase"/>
</dbReference>
<dbReference type="EMBL" id="MU032345">
    <property type="protein sequence ID" value="KAF3768208.1"/>
    <property type="molecule type" value="Genomic_DNA"/>
</dbReference>
<reference evidence="6" key="1">
    <citation type="journal article" date="2020" name="Phytopathology">
        <title>Genome sequence of the chestnut blight fungus Cryphonectria parasitica EP155: A fundamental resource for an archetypical invasive plant pathogen.</title>
        <authorList>
            <person name="Crouch J.A."/>
            <person name="Dawe A."/>
            <person name="Aerts A."/>
            <person name="Barry K."/>
            <person name="Churchill A.C.L."/>
            <person name="Grimwood J."/>
            <person name="Hillman B."/>
            <person name="Milgroom M.G."/>
            <person name="Pangilinan J."/>
            <person name="Smith M."/>
            <person name="Salamov A."/>
            <person name="Schmutz J."/>
            <person name="Yadav J."/>
            <person name="Grigoriev I.V."/>
            <person name="Nuss D."/>
        </authorList>
    </citation>
    <scope>NUCLEOTIDE SEQUENCE</scope>
    <source>
        <strain evidence="6">EP155</strain>
    </source>
</reference>
<keyword evidence="7" id="KW-1185">Reference proteome</keyword>
<accession>A0A9P4Y7L6</accession>
<dbReference type="PRINTS" id="PR00320">
    <property type="entry name" value="GPROTEINBRPT"/>
</dbReference>
<feature type="repeat" description="WD" evidence="3">
    <location>
        <begin position="796"/>
        <end position="837"/>
    </location>
</feature>
<dbReference type="FunFam" id="3.40.50.300:FF:001638">
    <property type="entry name" value="NACHT and WD40 domain protein"/>
    <property type="match status" value="1"/>
</dbReference>
<name>A0A9P4Y7L6_CRYP1</name>
<dbReference type="SUPFAM" id="SSF52540">
    <property type="entry name" value="P-loop containing nucleoside triphosphate hydrolases"/>
    <property type="match status" value="1"/>
</dbReference>
<proteinExistence type="predicted"/>
<dbReference type="PROSITE" id="PS50082">
    <property type="entry name" value="WD_REPEATS_2"/>
    <property type="match status" value="6"/>
</dbReference>
<dbReference type="Gene3D" id="3.40.50.300">
    <property type="entry name" value="P-loop containing nucleotide triphosphate hydrolases"/>
    <property type="match status" value="1"/>
</dbReference>
<feature type="repeat" description="WD" evidence="3">
    <location>
        <begin position="670"/>
        <end position="711"/>
    </location>
</feature>
<evidence type="ECO:0000313" key="7">
    <source>
        <dbReference type="Proteomes" id="UP000803844"/>
    </source>
</evidence>
<dbReference type="SUPFAM" id="SSF50978">
    <property type="entry name" value="WD40 repeat-like"/>
    <property type="match status" value="1"/>
</dbReference>
<dbReference type="PANTHER" id="PTHR19848">
    <property type="entry name" value="WD40 REPEAT PROTEIN"/>
    <property type="match status" value="1"/>
</dbReference>
<feature type="repeat" description="WD" evidence="3">
    <location>
        <begin position="754"/>
        <end position="795"/>
    </location>
</feature>
<dbReference type="Pfam" id="PF24883">
    <property type="entry name" value="NPHP3_N"/>
    <property type="match status" value="1"/>
</dbReference>
<dbReference type="SMART" id="SM00320">
    <property type="entry name" value="WD40"/>
    <property type="match status" value="6"/>
</dbReference>
<dbReference type="InterPro" id="IPR015943">
    <property type="entry name" value="WD40/YVTN_repeat-like_dom_sf"/>
</dbReference>
<dbReference type="RefSeq" id="XP_040779169.1">
    <property type="nucleotide sequence ID" value="XM_040924464.1"/>
</dbReference>
<feature type="repeat" description="WD" evidence="3">
    <location>
        <begin position="628"/>
        <end position="669"/>
    </location>
</feature>
<evidence type="ECO:0000313" key="6">
    <source>
        <dbReference type="EMBL" id="KAF3768208.1"/>
    </source>
</evidence>
<dbReference type="InterPro" id="IPR020472">
    <property type="entry name" value="WD40_PAC1"/>
</dbReference>
<keyword evidence="2" id="KW-0677">Repeat</keyword>
<sequence length="948" mass="106118">QQQTAEDRECLKDLRPSDPRDDKKRIEQTKGGLLKDSYKWILEHQDFKQWRDNNQSRLLWIKGDPGKGKTMLLCGIIDEMSPITTSDGRRSSLVISYFFCQATDSRINTATAVLRGLIYLLAEHQPSLLSHVRERYDKAGKALFEDANAWVALTEIMRGIIHDPHLDKGYLIIDALDECSDLQQLLKFIRESTGVSSRVKWIVSSRNWPEIEEAIGTITQQARLDLELNEDAISAAVQHYTKYKVEQLARKKDYGSKLQEDVYHFLTENSGSTFLWVALVYQELALPTVKPRHVRDKLRTLPPGLNPLYQEMLKRAYASEDSDICRHILVAVSLSFRPLTLPELACLIDLPDTIPEDDLETLEEIIGNCGSFLTLRDKTVYFVHQSAQDFLLQKGSKQIFPSGSAQEHQKILLRSIETMSQKLSRNIYNLQHSGILIDKVRRPQPDPLAAAAYSCVNWVDHLLETESNDYLQDEGKIDEFLREHYLYWLEALSLLRSIPEGAYALAKLKHKVQNASFLLQLLQDMQRFLSYSQWAIENSPLQVYTSALIFSPNNSLTKQLFQKEEPAWIKTMPMIEDDWSPCLQTLEGHSSEVSSVAFSGDSQQIASGSYDATVRIWDTRTGQCLQTLEGHSSEVSSVAFSGDSQQIASGSHDTTVRIWDTRTGQCLQTLEGHSDWVSSVAFSGDSQRIASGSHDATVRIWDTRTEQCLQTLEGHSNAVSSVAFSGDSQQIASGSHDTTVRIWDTRTGQCLQTLEGHSDWVLSVAFSGDSQRIASGSHDATVRIWDTRTGQCLQTLEGHSDWVSSVAFSGDSQQIASGSYDATVRIWDTGTGQCLQTLEVGQTLKNLSLDFTGAYLETEMGIFNLENPSSAATLQQVQAEDKARPPQRCSYGINSDGNWITSGAENLLWLPSEYRPVSSAVAGSSVAIGCSSGRVLCFSFRLLTAEYA</sequence>
<dbReference type="Pfam" id="PF00400">
    <property type="entry name" value="WD40"/>
    <property type="match status" value="6"/>
</dbReference>
<dbReference type="GeneID" id="63841593"/>
<evidence type="ECO:0000256" key="1">
    <source>
        <dbReference type="ARBA" id="ARBA00022574"/>
    </source>
</evidence>
<feature type="repeat" description="WD" evidence="3">
    <location>
        <begin position="712"/>
        <end position="753"/>
    </location>
</feature>
<evidence type="ECO:0000256" key="2">
    <source>
        <dbReference type="ARBA" id="ARBA00022737"/>
    </source>
</evidence>
<dbReference type="PROSITE" id="PS00678">
    <property type="entry name" value="WD_REPEATS_1"/>
    <property type="match status" value="5"/>
</dbReference>
<comment type="caution">
    <text evidence="6">The sequence shown here is derived from an EMBL/GenBank/DDBJ whole genome shotgun (WGS) entry which is preliminary data.</text>
</comment>
<feature type="repeat" description="WD" evidence="3">
    <location>
        <begin position="586"/>
        <end position="627"/>
    </location>
</feature>
<protein>
    <recommendedName>
        <fullName evidence="5">NACHT domain-containing protein</fullName>
    </recommendedName>
</protein>
<feature type="domain" description="NACHT" evidence="5">
    <location>
        <begin position="57"/>
        <end position="206"/>
    </location>
</feature>
<dbReference type="PANTHER" id="PTHR19848:SF8">
    <property type="entry name" value="F-BOX AND WD REPEAT DOMAIN CONTAINING 7"/>
    <property type="match status" value="1"/>
</dbReference>
<dbReference type="InterPro" id="IPR036322">
    <property type="entry name" value="WD40_repeat_dom_sf"/>
</dbReference>
<dbReference type="AlphaFoldDB" id="A0A9P4Y7L6"/>
<organism evidence="6 7">
    <name type="scientific">Cryphonectria parasitica (strain ATCC 38755 / EP155)</name>
    <dbReference type="NCBI Taxonomy" id="660469"/>
    <lineage>
        <taxon>Eukaryota</taxon>
        <taxon>Fungi</taxon>
        <taxon>Dikarya</taxon>
        <taxon>Ascomycota</taxon>
        <taxon>Pezizomycotina</taxon>
        <taxon>Sordariomycetes</taxon>
        <taxon>Sordariomycetidae</taxon>
        <taxon>Diaporthales</taxon>
        <taxon>Cryphonectriaceae</taxon>
        <taxon>Cryphonectria-Endothia species complex</taxon>
        <taxon>Cryphonectria</taxon>
    </lineage>
</organism>
<evidence type="ECO:0000259" key="5">
    <source>
        <dbReference type="PROSITE" id="PS50837"/>
    </source>
</evidence>
<feature type="region of interest" description="Disordered" evidence="4">
    <location>
        <begin position="1"/>
        <end position="28"/>
    </location>
</feature>
<dbReference type="PROSITE" id="PS50837">
    <property type="entry name" value="NACHT"/>
    <property type="match status" value="1"/>
</dbReference>
<dbReference type="InterPro" id="IPR019775">
    <property type="entry name" value="WD40_repeat_CS"/>
</dbReference>
<dbReference type="OrthoDB" id="538223at2759"/>
<dbReference type="Proteomes" id="UP000803844">
    <property type="component" value="Unassembled WGS sequence"/>
</dbReference>
<dbReference type="InterPro" id="IPR001680">
    <property type="entry name" value="WD40_rpt"/>
</dbReference>
<feature type="non-terminal residue" evidence="6">
    <location>
        <position position="1"/>
    </location>
</feature>
<dbReference type="CDD" id="cd00200">
    <property type="entry name" value="WD40"/>
    <property type="match status" value="1"/>
</dbReference>
<evidence type="ECO:0000256" key="3">
    <source>
        <dbReference type="PROSITE-ProRule" id="PRU00221"/>
    </source>
</evidence>
<dbReference type="PROSITE" id="PS50294">
    <property type="entry name" value="WD_REPEATS_REGION"/>
    <property type="match status" value="6"/>
</dbReference>
<gene>
    <name evidence="6" type="ORF">M406DRAFT_51956</name>
</gene>
<evidence type="ECO:0000256" key="4">
    <source>
        <dbReference type="SAM" id="MobiDB-lite"/>
    </source>
</evidence>
<dbReference type="Gene3D" id="2.130.10.10">
    <property type="entry name" value="YVTN repeat-like/Quinoprotein amine dehydrogenase"/>
    <property type="match status" value="3"/>
</dbReference>
<keyword evidence="1 3" id="KW-0853">WD repeat</keyword>